<evidence type="ECO:0000256" key="8">
    <source>
        <dbReference type="ARBA" id="ARBA00023136"/>
    </source>
</evidence>
<keyword evidence="7 10" id="KW-1133">Transmembrane helix</keyword>
<comment type="caution">
    <text evidence="11">The sequence shown here is derived from an EMBL/GenBank/DDBJ whole genome shotgun (WGS) entry which is preliminary data.</text>
</comment>
<evidence type="ECO:0000313" key="12">
    <source>
        <dbReference type="Proteomes" id="UP000007148"/>
    </source>
</evidence>
<dbReference type="STRING" id="1109443.G4T555"/>
<name>G4T555_SERID</name>
<dbReference type="PANTHER" id="PTHR31030:SF1">
    <property type="entry name" value="PLASMA MEMBRANE FUSION PROTEIN PRM1"/>
    <property type="match status" value="1"/>
</dbReference>
<organism evidence="11 12">
    <name type="scientific">Serendipita indica (strain DSM 11827)</name>
    <name type="common">Root endophyte fungus</name>
    <name type="synonym">Piriformospora indica</name>
    <dbReference type="NCBI Taxonomy" id="1109443"/>
    <lineage>
        <taxon>Eukaryota</taxon>
        <taxon>Fungi</taxon>
        <taxon>Dikarya</taxon>
        <taxon>Basidiomycota</taxon>
        <taxon>Agaricomycotina</taxon>
        <taxon>Agaricomycetes</taxon>
        <taxon>Sebacinales</taxon>
        <taxon>Serendipitaceae</taxon>
        <taxon>Serendipita</taxon>
    </lineage>
</organism>
<keyword evidence="8 10" id="KW-0472">Membrane</keyword>
<keyword evidence="12" id="KW-1185">Reference proteome</keyword>
<protein>
    <recommendedName>
        <fullName evidence="10">Plasma membrane fusion protein PRM1</fullName>
    </recommendedName>
</protein>
<dbReference type="GO" id="GO:0005886">
    <property type="term" value="C:plasma membrane"/>
    <property type="evidence" value="ECO:0007669"/>
    <property type="project" value="UniProtKB-SubCell"/>
</dbReference>
<comment type="caution">
    <text evidence="10">Lacks conserved residue(s) required for the propagation of feature annotation.</text>
</comment>
<sequence>MEENKAKIATSTPHVGPYLLLGHRLSLAPFALPVLAAGFVSIRLYLTWLSANRLIGDAKEFILASCLAAQKAASVAVSAVRWLATQLNEGMVEIATETVEAARKGALLCLSSLDGLISFFVGRFKSLYVGMFKVLVVGGLNVITTVTGTITSGLNSVADAAVAAVNGAQSALNAVIGGFSDLLTRALPNIPPLGFITTPPLRNINIPDPIGSRLTAIQNSLPTVDDLERSLSVLVSQPFAKTQTEVNNTLLSVKNDILKADLIPLRAT</sequence>
<comment type="subcellular location">
    <subcellularLocation>
        <location evidence="2 10">Cell membrane</location>
        <topology evidence="2 10">Multi-pass membrane protein</topology>
    </subcellularLocation>
</comment>
<comment type="function">
    <text evidence="1 10">Involved in cell fusion during mating by stabilizing the plasma membrane fusion event.</text>
</comment>
<dbReference type="OrthoDB" id="10248838at2759"/>
<keyword evidence="6 10" id="KW-0184">Conjugation</keyword>
<dbReference type="InterPro" id="IPR026777">
    <property type="entry name" value="PRM1"/>
</dbReference>
<dbReference type="HOGENOM" id="CLU_1038686_0_0_1"/>
<evidence type="ECO:0000256" key="1">
    <source>
        <dbReference type="ARBA" id="ARBA00002512"/>
    </source>
</evidence>
<evidence type="ECO:0000256" key="3">
    <source>
        <dbReference type="ARBA" id="ARBA00010780"/>
    </source>
</evidence>
<dbReference type="PANTHER" id="PTHR31030">
    <property type="entry name" value="PLASMA MEMBRANE FUSION PROTEIN PRM1"/>
    <property type="match status" value="1"/>
</dbReference>
<evidence type="ECO:0000256" key="5">
    <source>
        <dbReference type="ARBA" id="ARBA00022692"/>
    </source>
</evidence>
<evidence type="ECO:0000256" key="10">
    <source>
        <dbReference type="RuleBase" id="RU366035"/>
    </source>
</evidence>
<accession>G4T555</accession>
<dbReference type="AlphaFoldDB" id="G4T555"/>
<dbReference type="InParanoid" id="G4T555"/>
<gene>
    <name evidence="11" type="ORF">PIIN_00135</name>
</gene>
<keyword evidence="5 10" id="KW-0812">Transmembrane</keyword>
<evidence type="ECO:0000256" key="4">
    <source>
        <dbReference type="ARBA" id="ARBA00022475"/>
    </source>
</evidence>
<comment type="similarity">
    <text evidence="3 10">Belongs to the PRM1 family.</text>
</comment>
<evidence type="ECO:0000256" key="6">
    <source>
        <dbReference type="ARBA" id="ARBA00022971"/>
    </source>
</evidence>
<keyword evidence="9" id="KW-0325">Glycoprotein</keyword>
<feature type="transmembrane region" description="Helical" evidence="10">
    <location>
        <begin position="27"/>
        <end position="49"/>
    </location>
</feature>
<dbReference type="GO" id="GO:0043332">
    <property type="term" value="C:mating projection tip"/>
    <property type="evidence" value="ECO:0007669"/>
    <property type="project" value="UniProtKB-UniRule"/>
</dbReference>
<evidence type="ECO:0000256" key="7">
    <source>
        <dbReference type="ARBA" id="ARBA00022989"/>
    </source>
</evidence>
<dbReference type="Proteomes" id="UP000007148">
    <property type="component" value="Unassembled WGS sequence"/>
</dbReference>
<dbReference type="eggNOG" id="ENOG502QRP5">
    <property type="taxonomic scope" value="Eukaryota"/>
</dbReference>
<evidence type="ECO:0000256" key="9">
    <source>
        <dbReference type="ARBA" id="ARBA00023180"/>
    </source>
</evidence>
<reference evidence="11 12" key="1">
    <citation type="journal article" date="2011" name="PLoS Pathog.">
        <title>Endophytic Life Strategies Decoded by Genome and Transcriptome Analyses of the Mutualistic Root Symbiont Piriformospora indica.</title>
        <authorList>
            <person name="Zuccaro A."/>
            <person name="Lahrmann U."/>
            <person name="Guldener U."/>
            <person name="Langen G."/>
            <person name="Pfiffi S."/>
            <person name="Biedenkopf D."/>
            <person name="Wong P."/>
            <person name="Samans B."/>
            <person name="Grimm C."/>
            <person name="Basiewicz M."/>
            <person name="Murat C."/>
            <person name="Martin F."/>
            <person name="Kogel K.H."/>
        </authorList>
    </citation>
    <scope>NUCLEOTIDE SEQUENCE [LARGE SCALE GENOMIC DNA]</scope>
    <source>
        <strain evidence="11 12">DSM 11827</strain>
    </source>
</reference>
<evidence type="ECO:0000256" key="2">
    <source>
        <dbReference type="ARBA" id="ARBA00004651"/>
    </source>
</evidence>
<dbReference type="GO" id="GO:0032220">
    <property type="term" value="P:plasma membrane fusion involved in cytogamy"/>
    <property type="evidence" value="ECO:0007669"/>
    <property type="project" value="TreeGrafter"/>
</dbReference>
<keyword evidence="4 10" id="KW-1003">Cell membrane</keyword>
<proteinExistence type="inferred from homology"/>
<evidence type="ECO:0000313" key="11">
    <source>
        <dbReference type="EMBL" id="CCA66449.1"/>
    </source>
</evidence>
<dbReference type="EMBL" id="CAFZ01000002">
    <property type="protein sequence ID" value="CCA66449.1"/>
    <property type="molecule type" value="Genomic_DNA"/>
</dbReference>